<evidence type="ECO:0000313" key="7">
    <source>
        <dbReference type="Proteomes" id="UP000239589"/>
    </source>
</evidence>
<dbReference type="RefSeq" id="WP_104386987.1">
    <property type="nucleotide sequence ID" value="NZ_PGEM01000035.1"/>
</dbReference>
<protein>
    <recommendedName>
        <fullName evidence="5">Type I restriction modification DNA specificity domain-containing protein</fullName>
    </recommendedName>
</protein>
<organism evidence="6 7">
    <name type="scientific">Cuspidothrix issatschenkoi CHARLIE-1</name>
    <dbReference type="NCBI Taxonomy" id="2052836"/>
    <lineage>
        <taxon>Bacteria</taxon>
        <taxon>Bacillati</taxon>
        <taxon>Cyanobacteriota</taxon>
        <taxon>Cyanophyceae</taxon>
        <taxon>Nostocales</taxon>
        <taxon>Aphanizomenonaceae</taxon>
        <taxon>Cuspidothrix</taxon>
    </lineage>
</organism>
<comment type="caution">
    <text evidence="6">The sequence shown here is derived from an EMBL/GenBank/DDBJ whole genome shotgun (WGS) entry which is preliminary data.</text>
</comment>
<comment type="similarity">
    <text evidence="1">Belongs to the type-I restriction system S methylase family.</text>
</comment>
<keyword evidence="2" id="KW-0680">Restriction system</keyword>
<dbReference type="GO" id="GO:0009307">
    <property type="term" value="P:DNA restriction-modification system"/>
    <property type="evidence" value="ECO:0007669"/>
    <property type="project" value="UniProtKB-KW"/>
</dbReference>
<dbReference type="InterPro" id="IPR000055">
    <property type="entry name" value="Restrct_endonuc_typeI_TRD"/>
</dbReference>
<keyword evidence="7" id="KW-1185">Reference proteome</keyword>
<dbReference type="Pfam" id="PF01420">
    <property type="entry name" value="Methylase_S"/>
    <property type="match status" value="2"/>
</dbReference>
<dbReference type="CDD" id="cd17287">
    <property type="entry name" value="RMtype1_S_EcoN10ORF171P_TRD2-CR2_like"/>
    <property type="match status" value="1"/>
</dbReference>
<sequence>MSNLPKKWNLLALNQICDLQNGYAFKSSDYVNISSTLNCRMSNIRPNGVFDLEHNQKFLPDSYTEKYKQYLLKDGDVIIAMTDMATEAKILGVPTIVKTQGKNLLLNQRVGKLIIKKPELIYFPYLKYVLNREQVKKYFLKFAGGGLQINLCKDDILSVTIPLPPLEEQKKIAEILDQAEELRRKRKEAIALLNTLTQSIFIEMFGDPVKNLKSFPIFRLGDLTKISSGSTPSRKNSENFNGNIPWVKTTEVNERLITDTEEKITETALQNSSCHLYPVGSILIALYGQGKTRGQCAVLGIEAATNQACGVLLPNPKYETNFLFAQLLISYSRLRAMARGGNQENLNLGLIADFTVLLPPLSLQKEFAQRFEAVEELKKSHRASLSELDALFASLQHRAFRGEL</sequence>
<feature type="coiled-coil region" evidence="4">
    <location>
        <begin position="172"/>
        <end position="199"/>
    </location>
</feature>
<accession>A0A2S6CWN4</accession>
<feature type="domain" description="Type I restriction modification DNA specificity" evidence="5">
    <location>
        <begin position="5"/>
        <end position="190"/>
    </location>
</feature>
<dbReference type="PANTHER" id="PTHR30408">
    <property type="entry name" value="TYPE-1 RESTRICTION ENZYME ECOKI SPECIFICITY PROTEIN"/>
    <property type="match status" value="1"/>
</dbReference>
<dbReference type="OrthoDB" id="9815652at2"/>
<dbReference type="InterPro" id="IPR052021">
    <property type="entry name" value="Type-I_RS_S_subunit"/>
</dbReference>
<reference evidence="6 7" key="1">
    <citation type="submission" date="2018-02" db="EMBL/GenBank/DDBJ databases">
        <title>Discovery of a pederin family compound in a non-symbiotic bloom-forming cyanobacterium.</title>
        <authorList>
            <person name="Kust A."/>
            <person name="Mares J."/>
            <person name="Jokela J."/>
            <person name="Urajova P."/>
            <person name="Hajek J."/>
            <person name="Saurav K."/>
            <person name="Voracova K."/>
            <person name="Fewer D.P."/>
            <person name="Haapaniemi E."/>
            <person name="Permi P."/>
            <person name="Rehakova K."/>
            <person name="Sivonen K."/>
            <person name="Hrouzek P."/>
        </authorList>
    </citation>
    <scope>NUCLEOTIDE SEQUENCE [LARGE SCALE GENOMIC DNA]</scope>
    <source>
        <strain evidence="6 7">CHARLIE-1</strain>
    </source>
</reference>
<dbReference type="SUPFAM" id="SSF116734">
    <property type="entry name" value="DNA methylase specificity domain"/>
    <property type="match status" value="2"/>
</dbReference>
<dbReference type="PANTHER" id="PTHR30408:SF12">
    <property type="entry name" value="TYPE I RESTRICTION ENZYME MJAVIII SPECIFICITY SUBUNIT"/>
    <property type="match status" value="1"/>
</dbReference>
<name>A0A2S6CWN4_9CYAN</name>
<evidence type="ECO:0000256" key="1">
    <source>
        <dbReference type="ARBA" id="ARBA00010923"/>
    </source>
</evidence>
<dbReference type="CDD" id="cd17278">
    <property type="entry name" value="RMtype1_S_LdeBORF1052P-TRD2-CR2"/>
    <property type="match status" value="1"/>
</dbReference>
<evidence type="ECO:0000256" key="3">
    <source>
        <dbReference type="ARBA" id="ARBA00023125"/>
    </source>
</evidence>
<dbReference type="EMBL" id="PGEM01000035">
    <property type="protein sequence ID" value="PPJ64195.1"/>
    <property type="molecule type" value="Genomic_DNA"/>
</dbReference>
<feature type="domain" description="Type I restriction modification DNA specificity" evidence="5">
    <location>
        <begin position="217"/>
        <end position="383"/>
    </location>
</feature>
<proteinExistence type="inferred from homology"/>
<dbReference type="Gene3D" id="3.90.220.20">
    <property type="entry name" value="DNA methylase specificity domains"/>
    <property type="match status" value="2"/>
</dbReference>
<dbReference type="Proteomes" id="UP000239589">
    <property type="component" value="Unassembled WGS sequence"/>
</dbReference>
<dbReference type="AlphaFoldDB" id="A0A2S6CWN4"/>
<evidence type="ECO:0000313" key="6">
    <source>
        <dbReference type="EMBL" id="PPJ64195.1"/>
    </source>
</evidence>
<dbReference type="InterPro" id="IPR044946">
    <property type="entry name" value="Restrct_endonuc_typeI_TRD_sf"/>
</dbReference>
<gene>
    <name evidence="6" type="ORF">CUN59_06025</name>
</gene>
<evidence type="ECO:0000256" key="2">
    <source>
        <dbReference type="ARBA" id="ARBA00022747"/>
    </source>
</evidence>
<keyword evidence="4" id="KW-0175">Coiled coil</keyword>
<dbReference type="GO" id="GO:0003677">
    <property type="term" value="F:DNA binding"/>
    <property type="evidence" value="ECO:0007669"/>
    <property type="project" value="UniProtKB-KW"/>
</dbReference>
<evidence type="ECO:0000256" key="4">
    <source>
        <dbReference type="SAM" id="Coils"/>
    </source>
</evidence>
<keyword evidence="3" id="KW-0238">DNA-binding</keyword>
<evidence type="ECO:0000259" key="5">
    <source>
        <dbReference type="Pfam" id="PF01420"/>
    </source>
</evidence>